<dbReference type="RefSeq" id="WP_123165321.1">
    <property type="nucleotide sequence ID" value="NZ_RIAX01000005.1"/>
</dbReference>
<sequence length="396" mass="45761">MKVTFFSNFLNHHQLSFCLEMYKLLGEDFKFVATEPIPAERINLGYSDMSNLYPFSLNTYTDNENKEEAVRLGNNSDVVIIGSAPTCFIKDRNKKNKLTFYYMERIFKKGKYRILNPKVFISLLKNHTLNTNKNLYMLCASAYTAADFNMVGAYKNKTFKWGYFPEVKEHFINELIYEKNKNEKMKLLWVGRFIKWKHPEQAIEIARMLKTAGYNFTLQLIGNGEMKISLNKLITQYGLSDYVEILGSMDPKRVREYMESSNIYLFTSDFNEGWGAVLNEAMNSGCAVVASHAIGSVPFMLENNKNGLIYKNGDLKHFYQCVTKLMDDPKLREVISVEAYKTVENSWNSKEAAKRILNLSQSIMQGKNTIFVEGPCSRALIQPNRYVSYKNEISNK</sequence>
<reference evidence="2 3" key="1">
    <citation type="journal article" date="2018" name="Int. J. Syst. Evol. Microbiol.">
        <title>Planococcus salinus sp. nov., a moderately halophilic bacterium isolated from a saline-alkali soil.</title>
        <authorList>
            <person name="Gan L."/>
        </authorList>
    </citation>
    <scope>NUCLEOTIDE SEQUENCE [LARGE SCALE GENOMIC DNA]</scope>
    <source>
        <strain evidence="2 3">LCB217</strain>
    </source>
</reference>
<feature type="domain" description="Glycosyl transferase family 1" evidence="1">
    <location>
        <begin position="180"/>
        <end position="341"/>
    </location>
</feature>
<dbReference type="InterPro" id="IPR050194">
    <property type="entry name" value="Glycosyltransferase_grp1"/>
</dbReference>
<dbReference type="CDD" id="cd03801">
    <property type="entry name" value="GT4_PimA-like"/>
    <property type="match status" value="1"/>
</dbReference>
<gene>
    <name evidence="2" type="ORF">EEX84_09120</name>
</gene>
<dbReference type="Pfam" id="PF00534">
    <property type="entry name" value="Glycos_transf_1"/>
    <property type="match status" value="1"/>
</dbReference>
<dbReference type="Proteomes" id="UP000275473">
    <property type="component" value="Unassembled WGS sequence"/>
</dbReference>
<keyword evidence="3" id="KW-1185">Reference proteome</keyword>
<dbReference type="PANTHER" id="PTHR45947">
    <property type="entry name" value="SULFOQUINOVOSYL TRANSFERASE SQD2"/>
    <property type="match status" value="1"/>
</dbReference>
<dbReference type="EMBL" id="RIAX01000005">
    <property type="protein sequence ID" value="RNF39621.1"/>
    <property type="molecule type" value="Genomic_DNA"/>
</dbReference>
<evidence type="ECO:0000313" key="2">
    <source>
        <dbReference type="EMBL" id="RNF39621.1"/>
    </source>
</evidence>
<dbReference type="SUPFAM" id="SSF53756">
    <property type="entry name" value="UDP-Glycosyltransferase/glycogen phosphorylase"/>
    <property type="match status" value="1"/>
</dbReference>
<accession>A0A3M8P868</accession>
<dbReference type="PANTHER" id="PTHR45947:SF3">
    <property type="entry name" value="SULFOQUINOVOSYL TRANSFERASE SQD2"/>
    <property type="match status" value="1"/>
</dbReference>
<evidence type="ECO:0000259" key="1">
    <source>
        <dbReference type="Pfam" id="PF00534"/>
    </source>
</evidence>
<organism evidence="2 3">
    <name type="scientific">Planococcus salinus</name>
    <dbReference type="NCBI Taxonomy" id="1848460"/>
    <lineage>
        <taxon>Bacteria</taxon>
        <taxon>Bacillati</taxon>
        <taxon>Bacillota</taxon>
        <taxon>Bacilli</taxon>
        <taxon>Bacillales</taxon>
        <taxon>Caryophanaceae</taxon>
        <taxon>Planococcus</taxon>
    </lineage>
</organism>
<keyword evidence="2" id="KW-0808">Transferase</keyword>
<protein>
    <submittedName>
        <fullName evidence="2">Glycosyltransferase</fullName>
    </submittedName>
</protein>
<comment type="caution">
    <text evidence="2">The sequence shown here is derived from an EMBL/GenBank/DDBJ whole genome shotgun (WGS) entry which is preliminary data.</text>
</comment>
<dbReference type="OrthoDB" id="9806653at2"/>
<dbReference type="Gene3D" id="3.40.50.2000">
    <property type="entry name" value="Glycogen Phosphorylase B"/>
    <property type="match status" value="2"/>
</dbReference>
<evidence type="ECO:0000313" key="3">
    <source>
        <dbReference type="Proteomes" id="UP000275473"/>
    </source>
</evidence>
<name>A0A3M8P868_9BACL</name>
<proteinExistence type="predicted"/>
<dbReference type="InterPro" id="IPR001296">
    <property type="entry name" value="Glyco_trans_1"/>
</dbReference>
<dbReference type="GO" id="GO:0016757">
    <property type="term" value="F:glycosyltransferase activity"/>
    <property type="evidence" value="ECO:0007669"/>
    <property type="project" value="InterPro"/>
</dbReference>
<dbReference type="AlphaFoldDB" id="A0A3M8P868"/>